<reference evidence="2" key="1">
    <citation type="submission" date="2018-04" db="EMBL/GenBank/DDBJ databases">
        <title>Complete genome of Antarctic heterotrophic bacterium Hymenobacter nivis.</title>
        <authorList>
            <person name="Terashima M."/>
        </authorList>
    </citation>
    <scope>NUCLEOTIDE SEQUENCE [LARGE SCALE GENOMIC DNA]</scope>
    <source>
        <strain evidence="2">NBRC 111535</strain>
    </source>
</reference>
<dbReference type="RefSeq" id="WP_109655651.1">
    <property type="nucleotide sequence ID" value="NZ_CP029145.1"/>
</dbReference>
<dbReference type="OrthoDB" id="886340at2"/>
<dbReference type="Proteomes" id="UP000245999">
    <property type="component" value="Chromosome"/>
</dbReference>
<evidence type="ECO:0000313" key="1">
    <source>
        <dbReference type="EMBL" id="AWM32550.1"/>
    </source>
</evidence>
<dbReference type="EMBL" id="CP029145">
    <property type="protein sequence ID" value="AWM32550.1"/>
    <property type="molecule type" value="Genomic_DNA"/>
</dbReference>
<gene>
    <name evidence="1" type="ORF">DDQ68_06965</name>
</gene>
<dbReference type="AlphaFoldDB" id="A0A2Z3GV35"/>
<dbReference type="KEGG" id="hnv:DDQ68_06965"/>
<sequence>MASAAEIIRALAAFNQLPPPAQLTFVWEQGYYLAARPAGASGLVRVYQVDAFFVEIYFPTPSDFELLRAFHEPIYLQSYLDQIDLAGLLS</sequence>
<evidence type="ECO:0000313" key="2">
    <source>
        <dbReference type="Proteomes" id="UP000245999"/>
    </source>
</evidence>
<organism evidence="1 2">
    <name type="scientific">Hymenobacter nivis</name>
    <dbReference type="NCBI Taxonomy" id="1850093"/>
    <lineage>
        <taxon>Bacteria</taxon>
        <taxon>Pseudomonadati</taxon>
        <taxon>Bacteroidota</taxon>
        <taxon>Cytophagia</taxon>
        <taxon>Cytophagales</taxon>
        <taxon>Hymenobacteraceae</taxon>
        <taxon>Hymenobacter</taxon>
    </lineage>
</organism>
<proteinExistence type="predicted"/>
<accession>A0A2Z3GV35</accession>
<name>A0A2Z3GV35_9BACT</name>
<keyword evidence="2" id="KW-1185">Reference proteome</keyword>
<protein>
    <submittedName>
        <fullName evidence="1">Uncharacterized protein</fullName>
    </submittedName>
</protein>